<evidence type="ECO:0000259" key="1">
    <source>
        <dbReference type="Pfam" id="PF07238"/>
    </source>
</evidence>
<reference evidence="2 3" key="1">
    <citation type="submission" date="2019-02" db="EMBL/GenBank/DDBJ databases">
        <title>Prokaryotic population dynamics and viral predation in marine succession experiment using metagenomics: the confinement effect.</title>
        <authorList>
            <person name="Haro-Moreno J.M."/>
            <person name="Rodriguez-Valera F."/>
            <person name="Lopez-Perez M."/>
        </authorList>
    </citation>
    <scope>NUCLEOTIDE SEQUENCE [LARGE SCALE GENOMIC DNA]</scope>
    <source>
        <strain evidence="2">MED-G158</strain>
    </source>
</reference>
<dbReference type="GO" id="GO:0035438">
    <property type="term" value="F:cyclic-di-GMP binding"/>
    <property type="evidence" value="ECO:0007669"/>
    <property type="project" value="InterPro"/>
</dbReference>
<dbReference type="AlphaFoldDB" id="A0A520S770"/>
<comment type="caution">
    <text evidence="2">The sequence shown here is derived from an EMBL/GenBank/DDBJ whole genome shotgun (WGS) entry which is preliminary data.</text>
</comment>
<dbReference type="Gene3D" id="2.40.10.220">
    <property type="entry name" value="predicted glycosyltransferase like domains"/>
    <property type="match status" value="1"/>
</dbReference>
<proteinExistence type="predicted"/>
<protein>
    <submittedName>
        <fullName evidence="2">PilZ domain-containing protein</fullName>
    </submittedName>
</protein>
<sequence length="153" mass="17638">MTGRSGHKPYRLCCNSTIAVKYFNYNCECQKDRQSEMTERRQHRRVEVDFWASLKHPLLGTVTGDIQDMSASGHSLTFDEEMNFFVMMELDVRIHGEAWDDSMPALPVQVVRVQNREIAIRFLDACDDFWMPMSDASYDSDETEMVGSSHALS</sequence>
<evidence type="ECO:0000313" key="2">
    <source>
        <dbReference type="EMBL" id="RZO78327.1"/>
    </source>
</evidence>
<dbReference type="InterPro" id="IPR009875">
    <property type="entry name" value="PilZ_domain"/>
</dbReference>
<dbReference type="SUPFAM" id="SSF141371">
    <property type="entry name" value="PilZ domain-like"/>
    <property type="match status" value="1"/>
</dbReference>
<dbReference type="Pfam" id="PF07238">
    <property type="entry name" value="PilZ"/>
    <property type="match status" value="1"/>
</dbReference>
<accession>A0A520S770</accession>
<dbReference type="EMBL" id="SHAH01000001">
    <property type="protein sequence ID" value="RZO78327.1"/>
    <property type="molecule type" value="Genomic_DNA"/>
</dbReference>
<gene>
    <name evidence="2" type="ORF">EVA69_00190</name>
</gene>
<organism evidence="2 3">
    <name type="scientific">OM182 bacterium</name>
    <dbReference type="NCBI Taxonomy" id="2510334"/>
    <lineage>
        <taxon>Bacteria</taxon>
        <taxon>Pseudomonadati</taxon>
        <taxon>Pseudomonadota</taxon>
        <taxon>Gammaproteobacteria</taxon>
        <taxon>OMG group</taxon>
        <taxon>OM182 clade</taxon>
    </lineage>
</organism>
<name>A0A520S770_9GAMM</name>
<feature type="domain" description="PilZ" evidence="1">
    <location>
        <begin position="39"/>
        <end position="124"/>
    </location>
</feature>
<evidence type="ECO:0000313" key="3">
    <source>
        <dbReference type="Proteomes" id="UP000320404"/>
    </source>
</evidence>
<dbReference type="Proteomes" id="UP000320404">
    <property type="component" value="Unassembled WGS sequence"/>
</dbReference>